<evidence type="ECO:0000256" key="5">
    <source>
        <dbReference type="ARBA" id="ARBA00022989"/>
    </source>
</evidence>
<keyword evidence="4 8" id="KW-0812">Transmembrane</keyword>
<dbReference type="PANTHER" id="PTHR33452:SF1">
    <property type="entry name" value="INNER MEMBRANE PROTEIN YPHA-RELATED"/>
    <property type="match status" value="1"/>
</dbReference>
<evidence type="ECO:0000256" key="1">
    <source>
        <dbReference type="ARBA" id="ARBA00004651"/>
    </source>
</evidence>
<feature type="region of interest" description="Disordered" evidence="7">
    <location>
        <begin position="159"/>
        <end position="179"/>
    </location>
</feature>
<dbReference type="InterPro" id="IPR051907">
    <property type="entry name" value="DoxX-like_oxidoreductase"/>
</dbReference>
<feature type="transmembrane region" description="Helical" evidence="8">
    <location>
        <begin position="51"/>
        <end position="72"/>
    </location>
</feature>
<evidence type="ECO:0000256" key="8">
    <source>
        <dbReference type="SAM" id="Phobius"/>
    </source>
</evidence>
<keyword evidence="5 8" id="KW-1133">Transmembrane helix</keyword>
<dbReference type="InterPro" id="IPR032808">
    <property type="entry name" value="DoxX"/>
</dbReference>
<keyword evidence="6 8" id="KW-0472">Membrane</keyword>
<reference evidence="9" key="1">
    <citation type="submission" date="2020-02" db="EMBL/GenBank/DDBJ databases">
        <authorList>
            <person name="Meier V. D."/>
        </authorList>
    </citation>
    <scope>NUCLEOTIDE SEQUENCE</scope>
    <source>
        <strain evidence="9">AVDCRST_MAG05</strain>
    </source>
</reference>
<comment type="similarity">
    <text evidence="2">Belongs to the DoxX family.</text>
</comment>
<gene>
    <name evidence="9" type="ORF">AVDCRST_MAG05-4086</name>
</gene>
<dbReference type="AlphaFoldDB" id="A0A6J4TNM3"/>
<evidence type="ECO:0000256" key="7">
    <source>
        <dbReference type="SAM" id="MobiDB-lite"/>
    </source>
</evidence>
<organism evidence="9">
    <name type="scientific">uncultured Rubrobacteraceae bacterium</name>
    <dbReference type="NCBI Taxonomy" id="349277"/>
    <lineage>
        <taxon>Bacteria</taxon>
        <taxon>Bacillati</taxon>
        <taxon>Actinomycetota</taxon>
        <taxon>Rubrobacteria</taxon>
        <taxon>Rubrobacterales</taxon>
        <taxon>Rubrobacteraceae</taxon>
        <taxon>environmental samples</taxon>
    </lineage>
</organism>
<protein>
    <submittedName>
        <fullName evidence="9">Membrane protein, distant similarity to thiosulphate:quinone oxidoreductase DoxD</fullName>
    </submittedName>
</protein>
<evidence type="ECO:0000256" key="6">
    <source>
        <dbReference type="ARBA" id="ARBA00023136"/>
    </source>
</evidence>
<feature type="transmembrane region" description="Helical" evidence="8">
    <location>
        <begin position="135"/>
        <end position="156"/>
    </location>
</feature>
<evidence type="ECO:0000256" key="3">
    <source>
        <dbReference type="ARBA" id="ARBA00022475"/>
    </source>
</evidence>
<dbReference type="EMBL" id="CADCVM010000448">
    <property type="protein sequence ID" value="CAA9527307.1"/>
    <property type="molecule type" value="Genomic_DNA"/>
</dbReference>
<dbReference type="Pfam" id="PF07681">
    <property type="entry name" value="DoxX"/>
    <property type="match status" value="1"/>
</dbReference>
<evidence type="ECO:0000256" key="4">
    <source>
        <dbReference type="ARBA" id="ARBA00022692"/>
    </source>
</evidence>
<evidence type="ECO:0000313" key="9">
    <source>
        <dbReference type="EMBL" id="CAA9527307.1"/>
    </source>
</evidence>
<dbReference type="PANTHER" id="PTHR33452">
    <property type="entry name" value="OXIDOREDUCTASE CATD-RELATED"/>
    <property type="match status" value="1"/>
</dbReference>
<proteinExistence type="inferred from homology"/>
<dbReference type="GO" id="GO:0005886">
    <property type="term" value="C:plasma membrane"/>
    <property type="evidence" value="ECO:0007669"/>
    <property type="project" value="UniProtKB-SubCell"/>
</dbReference>
<keyword evidence="3" id="KW-1003">Cell membrane</keyword>
<comment type="subcellular location">
    <subcellularLocation>
        <location evidence="1">Cell membrane</location>
        <topology evidence="1">Multi-pass membrane protein</topology>
    </subcellularLocation>
</comment>
<evidence type="ECO:0000256" key="2">
    <source>
        <dbReference type="ARBA" id="ARBA00006679"/>
    </source>
</evidence>
<name>A0A6J4TNM3_9ACTN</name>
<accession>A0A6J4TNM3</accession>
<sequence>MGNLATLILRVALGGLMVGHGAQKLFGSFGGPGMEDTSGFMEMLGLKPGKPWAYMAGLSEFGGGMLTLLGFLNPLGPVGVIGSMAMATTKAHWGKPIWVTEGGAELPVTNIAAATALIVGGPGKYSLDRAFGLRLPGWLAPLGLVAVIVAVLYAGIDTPEPPDQDEAREGTAGNPEGDA</sequence>